<dbReference type="EMBL" id="LR798326">
    <property type="protein sequence ID" value="CAB5224325.1"/>
    <property type="molecule type" value="Genomic_DNA"/>
</dbReference>
<feature type="transmembrane region" description="Helical" evidence="1">
    <location>
        <begin position="12"/>
        <end position="32"/>
    </location>
</feature>
<sequence length="33" mass="3628">MTPKQEKIIVEVTSIICSFIIALAIVLIIKSIV</sequence>
<keyword evidence="1" id="KW-1133">Transmembrane helix</keyword>
<accession>A0A6J7X1C8</accession>
<evidence type="ECO:0000313" key="2">
    <source>
        <dbReference type="EMBL" id="CAB5224325.1"/>
    </source>
</evidence>
<gene>
    <name evidence="2" type="ORF">UFOVP387_57</name>
</gene>
<proteinExistence type="predicted"/>
<keyword evidence="1" id="KW-0812">Transmembrane</keyword>
<organism evidence="2">
    <name type="scientific">uncultured Caudovirales phage</name>
    <dbReference type="NCBI Taxonomy" id="2100421"/>
    <lineage>
        <taxon>Viruses</taxon>
        <taxon>Duplodnaviria</taxon>
        <taxon>Heunggongvirae</taxon>
        <taxon>Uroviricota</taxon>
        <taxon>Caudoviricetes</taxon>
        <taxon>Peduoviridae</taxon>
        <taxon>Maltschvirus</taxon>
        <taxon>Maltschvirus maltsch</taxon>
    </lineage>
</organism>
<evidence type="ECO:0000256" key="1">
    <source>
        <dbReference type="SAM" id="Phobius"/>
    </source>
</evidence>
<keyword evidence="1" id="KW-0472">Membrane</keyword>
<reference evidence="2" key="1">
    <citation type="submission" date="2020-05" db="EMBL/GenBank/DDBJ databases">
        <authorList>
            <person name="Chiriac C."/>
            <person name="Salcher M."/>
            <person name="Ghai R."/>
            <person name="Kavagutti S V."/>
        </authorList>
    </citation>
    <scope>NUCLEOTIDE SEQUENCE</scope>
</reference>
<name>A0A6J7X1C8_9CAUD</name>
<protein>
    <submittedName>
        <fullName evidence="2">Uncharacterized protein</fullName>
    </submittedName>
</protein>